<organism evidence="3 4">
    <name type="scientific">Loktanella salsilacus</name>
    <dbReference type="NCBI Taxonomy" id="195913"/>
    <lineage>
        <taxon>Bacteria</taxon>
        <taxon>Pseudomonadati</taxon>
        <taxon>Pseudomonadota</taxon>
        <taxon>Alphaproteobacteria</taxon>
        <taxon>Rhodobacterales</taxon>
        <taxon>Roseobacteraceae</taxon>
        <taxon>Loktanella</taxon>
    </lineage>
</organism>
<evidence type="ECO:0000313" key="4">
    <source>
        <dbReference type="Proteomes" id="UP000199550"/>
    </source>
</evidence>
<dbReference type="GO" id="GO:0003700">
    <property type="term" value="F:DNA-binding transcription factor activity"/>
    <property type="evidence" value="ECO:0007669"/>
    <property type="project" value="InterPro"/>
</dbReference>
<dbReference type="Proteomes" id="UP000199550">
    <property type="component" value="Unassembled WGS sequence"/>
</dbReference>
<keyword evidence="1" id="KW-0238">DNA-binding</keyword>
<evidence type="ECO:0000256" key="1">
    <source>
        <dbReference type="PROSITE-ProRule" id="PRU01076"/>
    </source>
</evidence>
<name>A0A1I4FED5_9RHOB</name>
<dbReference type="GO" id="GO:0001558">
    <property type="term" value="P:regulation of cell growth"/>
    <property type="evidence" value="ECO:0007669"/>
    <property type="project" value="InterPro"/>
</dbReference>
<dbReference type="GeneID" id="97893121"/>
<sequence>MQESTLTTKGQTTLPRDVRQALSLQAGDRVRYLILDGGEVRLMRSRPAASLAGMLRRDGAAPVSLEAMEEAIAARGSDGR</sequence>
<dbReference type="GO" id="GO:0003677">
    <property type="term" value="F:DNA binding"/>
    <property type="evidence" value="ECO:0007669"/>
    <property type="project" value="UniProtKB-UniRule"/>
</dbReference>
<dbReference type="Pfam" id="PF15937">
    <property type="entry name" value="PrlF_antitoxin"/>
    <property type="match status" value="1"/>
</dbReference>
<protein>
    <submittedName>
        <fullName evidence="3">Transcriptional regulator, AbrB family</fullName>
    </submittedName>
</protein>
<dbReference type="SUPFAM" id="SSF89447">
    <property type="entry name" value="AbrB/MazE/MraZ-like"/>
    <property type="match status" value="1"/>
</dbReference>
<gene>
    <name evidence="3" type="ORF">SAMN04488004_10943</name>
</gene>
<dbReference type="SMART" id="SM00966">
    <property type="entry name" value="SpoVT_AbrB"/>
    <property type="match status" value="1"/>
</dbReference>
<dbReference type="RefSeq" id="WP_090188933.1">
    <property type="nucleotide sequence ID" value="NZ_CAXIDI010000005.1"/>
</dbReference>
<reference evidence="3 4" key="1">
    <citation type="submission" date="2016-10" db="EMBL/GenBank/DDBJ databases">
        <authorList>
            <person name="de Groot N.N."/>
        </authorList>
    </citation>
    <scope>NUCLEOTIDE SEQUENCE [LARGE SCALE GENOMIC DNA]</scope>
    <source>
        <strain evidence="3 4">DSM 16199</strain>
    </source>
</reference>
<dbReference type="OrthoDB" id="9809003at2"/>
<dbReference type="Gene3D" id="2.10.260.10">
    <property type="match status" value="1"/>
</dbReference>
<keyword evidence="4" id="KW-1185">Reference proteome</keyword>
<dbReference type="AlphaFoldDB" id="A0A1I4FED5"/>
<proteinExistence type="predicted"/>
<dbReference type="InterPro" id="IPR007159">
    <property type="entry name" value="SpoVT-AbrB_dom"/>
</dbReference>
<accession>A0A1I4FED5</accession>
<dbReference type="STRING" id="195913.SAMN04488004_10943"/>
<dbReference type="GO" id="GO:0097351">
    <property type="term" value="F:toxin sequestering activity"/>
    <property type="evidence" value="ECO:0007669"/>
    <property type="project" value="InterPro"/>
</dbReference>
<evidence type="ECO:0000313" key="3">
    <source>
        <dbReference type="EMBL" id="SFL16335.1"/>
    </source>
</evidence>
<dbReference type="EMBL" id="FOTF01000009">
    <property type="protein sequence ID" value="SFL16335.1"/>
    <property type="molecule type" value="Genomic_DNA"/>
</dbReference>
<dbReference type="PROSITE" id="PS51740">
    <property type="entry name" value="SPOVT_ABRB"/>
    <property type="match status" value="1"/>
</dbReference>
<evidence type="ECO:0000259" key="2">
    <source>
        <dbReference type="PROSITE" id="PS51740"/>
    </source>
</evidence>
<feature type="domain" description="SpoVT-AbrB" evidence="2">
    <location>
        <begin position="1"/>
        <end position="48"/>
    </location>
</feature>
<dbReference type="InterPro" id="IPR037914">
    <property type="entry name" value="SpoVT-AbrB_sf"/>
</dbReference>
<dbReference type="InterPro" id="IPR031848">
    <property type="entry name" value="PrlF_antitoxin"/>
</dbReference>